<reference evidence="3" key="1">
    <citation type="submission" date="2019-07" db="EMBL/GenBank/DDBJ databases">
        <title>Chitinimonas sp. nov., isolated from Ny-Alesund, arctica soil.</title>
        <authorList>
            <person name="Xu Q."/>
            <person name="Peng F."/>
        </authorList>
    </citation>
    <scope>NUCLEOTIDE SEQUENCE [LARGE SCALE GENOMIC DNA]</scope>
    <source>
        <strain evidence="3">R3-44</strain>
    </source>
</reference>
<dbReference type="EMBL" id="CP041730">
    <property type="protein sequence ID" value="QDQ25552.1"/>
    <property type="molecule type" value="Genomic_DNA"/>
</dbReference>
<evidence type="ECO:0000313" key="3">
    <source>
        <dbReference type="Proteomes" id="UP000317550"/>
    </source>
</evidence>
<protein>
    <submittedName>
        <fullName evidence="2">Uncharacterized protein</fullName>
    </submittedName>
</protein>
<organism evidence="2 3">
    <name type="scientific">Chitinimonas arctica</name>
    <dbReference type="NCBI Taxonomy" id="2594795"/>
    <lineage>
        <taxon>Bacteria</taxon>
        <taxon>Pseudomonadati</taxon>
        <taxon>Pseudomonadota</taxon>
        <taxon>Betaproteobacteria</taxon>
        <taxon>Neisseriales</taxon>
        <taxon>Chitinibacteraceae</taxon>
        <taxon>Chitinimonas</taxon>
    </lineage>
</organism>
<dbReference type="KEGG" id="cari:FNU76_03840"/>
<dbReference type="RefSeq" id="WP_143856477.1">
    <property type="nucleotide sequence ID" value="NZ_CP041730.1"/>
</dbReference>
<keyword evidence="3" id="KW-1185">Reference proteome</keyword>
<dbReference type="AlphaFoldDB" id="A0A516SBM9"/>
<gene>
    <name evidence="2" type="ORF">FNU76_03840</name>
</gene>
<accession>A0A516SBM9</accession>
<dbReference type="Proteomes" id="UP000317550">
    <property type="component" value="Chromosome"/>
</dbReference>
<feature type="region of interest" description="Disordered" evidence="1">
    <location>
        <begin position="1"/>
        <end position="65"/>
    </location>
</feature>
<evidence type="ECO:0000313" key="2">
    <source>
        <dbReference type="EMBL" id="QDQ25552.1"/>
    </source>
</evidence>
<sequence>MDSDYDQTGIDLDKPGSTASEDDAQDNAIERKREPLDNGGSARELDPIGEDDARGGASVLGGSGQRMFRDMTHLVAANDPGRGGRSV</sequence>
<feature type="compositionally biased region" description="Basic and acidic residues" evidence="1">
    <location>
        <begin position="43"/>
        <end position="54"/>
    </location>
</feature>
<proteinExistence type="predicted"/>
<name>A0A516SBM9_9NEIS</name>
<evidence type="ECO:0000256" key="1">
    <source>
        <dbReference type="SAM" id="MobiDB-lite"/>
    </source>
</evidence>